<accession>A0A979FNB5</accession>
<dbReference type="Gene3D" id="3.40.50.150">
    <property type="entry name" value="Vaccinia Virus protein VP39"/>
    <property type="match status" value="2"/>
</dbReference>
<feature type="region of interest" description="Disordered" evidence="2">
    <location>
        <begin position="941"/>
        <end position="1022"/>
    </location>
</feature>
<dbReference type="RefSeq" id="XP_047738540.1">
    <property type="nucleotide sequence ID" value="XM_047882584.1"/>
</dbReference>
<dbReference type="OrthoDB" id="5980806at2759"/>
<evidence type="ECO:0000313" key="3">
    <source>
        <dbReference type="Proteomes" id="UP000694843"/>
    </source>
</evidence>
<protein>
    <submittedName>
        <fullName evidence="4">Uncharacterized protein LOC108666473</fullName>
    </submittedName>
</protein>
<evidence type="ECO:0000256" key="2">
    <source>
        <dbReference type="SAM" id="MobiDB-lite"/>
    </source>
</evidence>
<dbReference type="KEGG" id="hazt:108666473"/>
<dbReference type="GeneID" id="108666473"/>
<keyword evidence="3" id="KW-1185">Reference proteome</keyword>
<dbReference type="GO" id="GO:0042054">
    <property type="term" value="F:histone methyltransferase activity"/>
    <property type="evidence" value="ECO:0007669"/>
    <property type="project" value="TreeGrafter"/>
</dbReference>
<organism evidence="3 4">
    <name type="scientific">Hyalella azteca</name>
    <name type="common">Amphipod</name>
    <dbReference type="NCBI Taxonomy" id="294128"/>
    <lineage>
        <taxon>Eukaryota</taxon>
        <taxon>Metazoa</taxon>
        <taxon>Ecdysozoa</taxon>
        <taxon>Arthropoda</taxon>
        <taxon>Crustacea</taxon>
        <taxon>Multicrustacea</taxon>
        <taxon>Malacostraca</taxon>
        <taxon>Eumalacostraca</taxon>
        <taxon>Peracarida</taxon>
        <taxon>Amphipoda</taxon>
        <taxon>Senticaudata</taxon>
        <taxon>Talitrida</taxon>
        <taxon>Talitroidea</taxon>
        <taxon>Hyalellidae</taxon>
        <taxon>Hyalella</taxon>
    </lineage>
</organism>
<keyword evidence="1" id="KW-0949">S-adenosyl-L-methionine</keyword>
<dbReference type="SUPFAM" id="SSF53335">
    <property type="entry name" value="S-adenosyl-L-methionine-dependent methyltransferases"/>
    <property type="match status" value="1"/>
</dbReference>
<reference evidence="4" key="1">
    <citation type="submission" date="2025-08" db="UniProtKB">
        <authorList>
            <consortium name="RefSeq"/>
        </authorList>
    </citation>
    <scope>IDENTIFICATION</scope>
    <source>
        <tissue evidence="4">Whole organism</tissue>
    </source>
</reference>
<feature type="compositionally biased region" description="Polar residues" evidence="2">
    <location>
        <begin position="658"/>
        <end position="675"/>
    </location>
</feature>
<proteinExistence type="predicted"/>
<feature type="region of interest" description="Disordered" evidence="2">
    <location>
        <begin position="655"/>
        <end position="675"/>
    </location>
</feature>
<dbReference type="InterPro" id="IPR025799">
    <property type="entry name" value="Arg_MeTrfase"/>
</dbReference>
<name>A0A979FNB5_HYAAZ</name>
<dbReference type="InterPro" id="IPR029063">
    <property type="entry name" value="SAM-dependent_MTases_sf"/>
</dbReference>
<evidence type="ECO:0000256" key="1">
    <source>
        <dbReference type="ARBA" id="ARBA00022691"/>
    </source>
</evidence>
<dbReference type="Gene3D" id="2.70.160.11">
    <property type="entry name" value="Hnrnp arginine n-methyltransferase1"/>
    <property type="match status" value="1"/>
</dbReference>
<dbReference type="GO" id="GO:0005634">
    <property type="term" value="C:nucleus"/>
    <property type="evidence" value="ECO:0007669"/>
    <property type="project" value="TreeGrafter"/>
</dbReference>
<dbReference type="PANTHER" id="PTHR11006">
    <property type="entry name" value="PROTEIN ARGININE N-METHYLTRANSFERASE"/>
    <property type="match status" value="1"/>
</dbReference>
<dbReference type="GO" id="GO:0016274">
    <property type="term" value="F:protein-arginine N-methyltransferase activity"/>
    <property type="evidence" value="ECO:0007669"/>
    <property type="project" value="InterPro"/>
</dbReference>
<dbReference type="PANTHER" id="PTHR11006:SF60">
    <property type="entry name" value="PROTEIN ARGININE N-METHYLTRANSFERASE 9"/>
    <property type="match status" value="1"/>
</dbReference>
<dbReference type="Proteomes" id="UP000694843">
    <property type="component" value="Unplaced"/>
</dbReference>
<dbReference type="CDD" id="cd02440">
    <property type="entry name" value="AdoMet_MTases"/>
    <property type="match status" value="1"/>
</dbReference>
<gene>
    <name evidence="4" type="primary">LOC108666473</name>
</gene>
<evidence type="ECO:0000313" key="4">
    <source>
        <dbReference type="RefSeq" id="XP_047738540.1"/>
    </source>
</evidence>
<sequence length="1285" mass="142543">MESLEQLVFQVITCPKTATRHYQNICKVTEMLAFEEEPSKMLACLELLDKIYPRSLNLAYLTAVVLHRSELHREAWQMLNMGYAMLPDTREQTIHSRSENFPVSKSLKTFDASQDSSIKTEEDEGNLGNVTDIHAVGKELDNDGTLSECTNELNSRACAVSSTGGKNTASEFSSKPCSSTEISTEQSRKIKIRDPCYRSLHASVVGALVDRWHIPMLNDKKRNLAFQKALEAKIRQNLSKRGNIDVPESKNDSKTLAMDVKDVSLKKLNNTVDMERKKNQAGSCQRAARSVHVLDIGSGSGLLSLYAALCAPDVVVVGCDSSAFMCEMAREVVSLNLEAKNTLVKNKRCSVRKNRRKLSGCHSDAAEVLCADDDPKASCETSEGAKLVNETKSKQKYSSEKQLKIGTTENSIRAKKKRFTSKKHMGKQSQIEIINTHSGSLKLKERADLVVSETLDAALLGEQCVPTLLDAWQRLLKTQGPSMSDPGQVIPGRAEAFFALVECPYICRYSKPLRRTHAAFAAITSVRDDDPYQTERLEHVPGGYKLLSEWHKLLEIDFNSIQNLNEFISGKADKVVSLKCDTDGMADSVVLGFKLYVDENNVIDTRPGNGSCWETAVFPTKSQIKVKVGDVLNFEMTASDLIRIKLIEERDTRVQHPANVSSPPTTVQCNEPESATKGNLEVFQSDYKREPEYGNTYTVLRPISLKAYNSASFTAAMTSAARVIATKLMDVNRQIYVYDESPFPTAALELHRMLSRVTTVVNDDAVRDLFTANNYSCVLLNDLNYADGSGDSNFVLPHHSTTAGLDDPRIRSSNDPQTETDCKPSECFKFDVMFMWPLSDVGILCDDFVSKTEFCGRHLSSGGYLFPARIDVFGACLASEDLLRYTRVSDLNAGDVRLSPVLDMVKTTHHLDLAVQSLPHIQLSGVAHLFTIDMMNGSASSKFTDSRDELETPNKDNCISSTMKTNTTVPASRNTSCPKEKVSRTAQEPDSTDRNKCQDRQCSIEPDKASAENESQEEQNVKSLHGRGLLALGDRTLFERDFRLPVQKEGLMVGVAHWFNLRGIFDIRNRSKIDGNPPATELPEATIDSNLCSYYQQTVKLLHRSEVHAAENDSFSNRFKKPNDTLTHSVISEGGLELSTPTLLEQSVQTSPPNIASNVIDPKFQLDQTCIQTKDDVLLTETSTDSVNFFLQSNIAANPLQSHLDPTPLPLYTGSSHITATSSHSHDTSPEREACGMPSVITVGDESPCSQACFMLDEPLHVEPGQNLRLDCVYRKGCFWVDAYQ</sequence>
<feature type="compositionally biased region" description="Basic and acidic residues" evidence="2">
    <location>
        <begin position="944"/>
        <end position="954"/>
    </location>
</feature>
<feature type="compositionally biased region" description="Polar residues" evidence="2">
    <location>
        <begin position="955"/>
        <end position="977"/>
    </location>
</feature>